<evidence type="ECO:0000313" key="1">
    <source>
        <dbReference type="EMBL" id="MBA2114039.1"/>
    </source>
</evidence>
<evidence type="ECO:0000313" key="2">
    <source>
        <dbReference type="Proteomes" id="UP000551616"/>
    </source>
</evidence>
<dbReference type="AlphaFoldDB" id="A0A7V8V3K4"/>
<gene>
    <name evidence="1" type="ORF">HOV93_11930</name>
</gene>
<name>A0A7V8V3K4_9BACT</name>
<dbReference type="EMBL" id="JABRWO010000003">
    <property type="protein sequence ID" value="MBA2114039.1"/>
    <property type="molecule type" value="Genomic_DNA"/>
</dbReference>
<organism evidence="1 2">
    <name type="scientific">Bremerella alba</name>
    <dbReference type="NCBI Taxonomy" id="980252"/>
    <lineage>
        <taxon>Bacteria</taxon>
        <taxon>Pseudomonadati</taxon>
        <taxon>Planctomycetota</taxon>
        <taxon>Planctomycetia</taxon>
        <taxon>Pirellulales</taxon>
        <taxon>Pirellulaceae</taxon>
        <taxon>Bremerella</taxon>
    </lineage>
</organism>
<keyword evidence="2" id="KW-1185">Reference proteome</keyword>
<reference evidence="1 2" key="1">
    <citation type="submission" date="2020-05" db="EMBL/GenBank/DDBJ databases">
        <title>Bremerella alba sp. nov., a novel planctomycete isolated from the surface of the macroalga Fucus spiralis.</title>
        <authorList>
            <person name="Godinho O."/>
            <person name="Botelho R."/>
            <person name="Albuquerque L."/>
            <person name="Wiegand S."/>
            <person name="Da Costa M.S."/>
            <person name="Lobo-Da-Cunha A."/>
            <person name="Jogler C."/>
            <person name="Lage O.M."/>
        </authorList>
    </citation>
    <scope>NUCLEOTIDE SEQUENCE [LARGE SCALE GENOMIC DNA]</scope>
    <source>
        <strain evidence="1 2">FF15</strain>
    </source>
</reference>
<comment type="caution">
    <text evidence="1">The sequence shown here is derived from an EMBL/GenBank/DDBJ whole genome shotgun (WGS) entry which is preliminary data.</text>
</comment>
<accession>A0A7V8V3K4</accession>
<dbReference type="Proteomes" id="UP000551616">
    <property type="component" value="Unassembled WGS sequence"/>
</dbReference>
<sequence length="68" mass="7361">MAAQVLLTASDLEINVVPCFGLGTDFQSFLVKLQCLGIFVVVIRFLATLVGCAGKSEVNFSDFLFTIE</sequence>
<proteinExistence type="predicted"/>
<protein>
    <submittedName>
        <fullName evidence="1">Uncharacterized protein</fullName>
    </submittedName>
</protein>